<feature type="chain" id="PRO_5039005428" description="Cell wall-binding protein" evidence="2">
    <location>
        <begin position="22"/>
        <end position="170"/>
    </location>
</feature>
<comment type="caution">
    <text evidence="3">The sequence shown here is derived from an EMBL/GenBank/DDBJ whole genome shotgun (WGS) entry which is preliminary data.</text>
</comment>
<evidence type="ECO:0008006" key="5">
    <source>
        <dbReference type="Google" id="ProtNLM"/>
    </source>
</evidence>
<feature type="region of interest" description="Disordered" evidence="1">
    <location>
        <begin position="149"/>
        <end position="170"/>
    </location>
</feature>
<sequence>MMKRIVAILCSLALCTFFFSACGKKADGTMEPVQDENGSVTGYERVYHNENGDITRWDVYDVNQKYDHYVLYEYDSNNRLAKETYYQADGIGVYYYAYSYHESGKIAEEDFVSVKDGSTRTLYDEDGHESKRYTFDRNDQLVKYEEYQNNTWVESEPPTQDAETEVPTTA</sequence>
<dbReference type="Proteomes" id="UP000633365">
    <property type="component" value="Unassembled WGS sequence"/>
</dbReference>
<keyword evidence="4" id="KW-1185">Reference proteome</keyword>
<dbReference type="EMBL" id="JAEQMG010000041">
    <property type="protein sequence ID" value="MBK6087845.1"/>
    <property type="molecule type" value="Genomic_DNA"/>
</dbReference>
<dbReference type="PROSITE" id="PS51257">
    <property type="entry name" value="PROKAR_LIPOPROTEIN"/>
    <property type="match status" value="1"/>
</dbReference>
<protein>
    <recommendedName>
        <fullName evidence="5">Cell wall-binding protein</fullName>
    </recommendedName>
</protein>
<keyword evidence="2" id="KW-0732">Signal</keyword>
<evidence type="ECO:0000256" key="1">
    <source>
        <dbReference type="SAM" id="MobiDB-lite"/>
    </source>
</evidence>
<dbReference type="Gene3D" id="3.90.930.1">
    <property type="match status" value="1"/>
</dbReference>
<evidence type="ECO:0000313" key="4">
    <source>
        <dbReference type="Proteomes" id="UP000633365"/>
    </source>
</evidence>
<feature type="signal peptide" evidence="2">
    <location>
        <begin position="1"/>
        <end position="21"/>
    </location>
</feature>
<evidence type="ECO:0000313" key="3">
    <source>
        <dbReference type="EMBL" id="MBK6087845.1"/>
    </source>
</evidence>
<reference evidence="3" key="1">
    <citation type="submission" date="2021-01" db="EMBL/GenBank/DDBJ databases">
        <title>Genome public.</title>
        <authorList>
            <person name="Liu C."/>
            <person name="Sun Q."/>
        </authorList>
    </citation>
    <scope>NUCLEOTIDE SEQUENCE</scope>
    <source>
        <strain evidence="3">M6</strain>
    </source>
</reference>
<dbReference type="AlphaFoldDB" id="A0A934WRC4"/>
<evidence type="ECO:0000256" key="2">
    <source>
        <dbReference type="SAM" id="SignalP"/>
    </source>
</evidence>
<dbReference type="RefSeq" id="WP_207752130.1">
    <property type="nucleotide sequence ID" value="NZ_JAEQMG010000041.1"/>
</dbReference>
<proteinExistence type="predicted"/>
<name>A0A934WRC4_9FIRM</name>
<accession>A0A934WRC4</accession>
<organism evidence="3 4">
    <name type="scientific">Ruminococcus difficilis</name>
    <dbReference type="NCBI Taxonomy" id="2763069"/>
    <lineage>
        <taxon>Bacteria</taxon>
        <taxon>Bacillati</taxon>
        <taxon>Bacillota</taxon>
        <taxon>Clostridia</taxon>
        <taxon>Eubacteriales</taxon>
        <taxon>Oscillospiraceae</taxon>
        <taxon>Ruminococcus</taxon>
    </lineage>
</organism>
<gene>
    <name evidence="3" type="ORF">JKK62_04100</name>
</gene>